<dbReference type="RefSeq" id="WP_107728497.1">
    <property type="nucleotide sequence ID" value="NZ_PZZP01000004.1"/>
</dbReference>
<dbReference type="AlphaFoldDB" id="A0A2T4Z0D3"/>
<evidence type="ECO:0000313" key="2">
    <source>
        <dbReference type="Proteomes" id="UP000241639"/>
    </source>
</evidence>
<dbReference type="OrthoDB" id="9806357at2"/>
<reference evidence="1 2" key="1">
    <citation type="submission" date="2018-04" db="EMBL/GenBank/DDBJ databases">
        <title>Genomic Encyclopedia of Archaeal and Bacterial Type Strains, Phase II (KMG-II): from individual species to whole genera.</title>
        <authorList>
            <person name="Goeker M."/>
        </authorList>
    </citation>
    <scope>NUCLEOTIDE SEQUENCE [LARGE SCALE GENOMIC DNA]</scope>
    <source>
        <strain evidence="1 2">DSM 45169</strain>
    </source>
</reference>
<sequence>MQTEEFDRKRAFLTKRDMFPRFRVQDQGEVLESLVRNGRIQADDDLSIVERAGYRLAFLTKQLEYHHVAEGELGGQPYVIGYCGICQSGSSLIPNVNGTHLHFGARGVYNGISLLGDDETGSYWSYITGECLYGELAGESMQVYPLERIKASYALKQWPDLQIALSRPDILKWLMSPIKRLMGKHTYIPPMFRYTLGKSDDRLSQEVPGLGLISSRKARFYPLQLLQENDVVEDEWNGRPIRVNMDLARSFPYAEYTDEGNHESSLNWPMQLYSRWYGFSLTFPRCEIYTSKSP</sequence>
<dbReference type="EMBL" id="PZZP01000004">
    <property type="protein sequence ID" value="PTM53204.1"/>
    <property type="molecule type" value="Genomic_DNA"/>
</dbReference>
<comment type="caution">
    <text evidence="1">The sequence shown here is derived from an EMBL/GenBank/DDBJ whole genome shotgun (WGS) entry which is preliminary data.</text>
</comment>
<evidence type="ECO:0000313" key="1">
    <source>
        <dbReference type="EMBL" id="PTM53204.1"/>
    </source>
</evidence>
<organism evidence="1 2">
    <name type="scientific">Desmospora activa DSM 45169</name>
    <dbReference type="NCBI Taxonomy" id="1121389"/>
    <lineage>
        <taxon>Bacteria</taxon>
        <taxon>Bacillati</taxon>
        <taxon>Bacillota</taxon>
        <taxon>Bacilli</taxon>
        <taxon>Bacillales</taxon>
        <taxon>Thermoactinomycetaceae</taxon>
        <taxon>Desmospora</taxon>
    </lineage>
</organism>
<accession>A0A2T4Z0D3</accession>
<dbReference type="Pfam" id="PF11376">
    <property type="entry name" value="DUF3179"/>
    <property type="match status" value="1"/>
</dbReference>
<gene>
    <name evidence="1" type="ORF">C8J48_3515</name>
</gene>
<dbReference type="Proteomes" id="UP000241639">
    <property type="component" value="Unassembled WGS sequence"/>
</dbReference>
<dbReference type="InterPro" id="IPR021516">
    <property type="entry name" value="DUF3179"/>
</dbReference>
<protein>
    <submittedName>
        <fullName evidence="1">Uncharacterized protein DUF3179</fullName>
    </submittedName>
</protein>
<proteinExistence type="predicted"/>
<keyword evidence="2" id="KW-1185">Reference proteome</keyword>
<name>A0A2T4Z0D3_9BACL</name>